<dbReference type="InterPro" id="IPR003959">
    <property type="entry name" value="ATPase_AAA_core"/>
</dbReference>
<dbReference type="Proteomes" id="UP000199701">
    <property type="component" value="Unassembled WGS sequence"/>
</dbReference>
<gene>
    <name evidence="2" type="ORF">SAMN05421659_107145</name>
</gene>
<dbReference type="Pfam" id="PF00004">
    <property type="entry name" value="AAA"/>
    <property type="match status" value="1"/>
</dbReference>
<protein>
    <submittedName>
        <fullName evidence="2">ATPase family associated with various cellular activities (AAA)</fullName>
    </submittedName>
</protein>
<feature type="domain" description="AAA+ ATPase" evidence="1">
    <location>
        <begin position="32"/>
        <end position="180"/>
    </location>
</feature>
<dbReference type="RefSeq" id="WP_092453758.1">
    <property type="nucleotide sequence ID" value="NZ_FOJI01000007.1"/>
</dbReference>
<dbReference type="Gene3D" id="3.40.50.300">
    <property type="entry name" value="P-loop containing nucleotide triphosphate hydrolases"/>
    <property type="match status" value="1"/>
</dbReference>
<sequence>MDIKRAKDEIVNTVKAYHMTDETGHFLIPTVRQRPVLLIGPPGIGKTAIMEQVARECEIGLVSYTMTHHTRQSALGLPFIEKKQYGGKTFSITEYTMSEIIAAVHERIEKTGCQYGILFIDEINCVSETLAPVMLQFLQCKTFGNAKVPDGWVIVAAGNPPEYNRSVREFDVVTLDRVKLINVEADYSVWKKYAYQQNIHGAILSYLEAKQENFYHIETTVDGKRFVTARGWEDLSELIYVYEKLNFKVDSLVVGQYLQDRKIAVDFANYLELYYKYEENYKMEDILNGKVDEKLINRIQNAAFDEKISVVGLMLSRLNLEFMKVNKYDSLVTEIFETLKTFHNKVQLGGEFVPFTILRQLIEEKSKLYELSKENAMFEKDQEISTYKALEALNSFALKLAESGETNGEKAFEIVRKEFMKMKEIRENRIKTASYLLENAFDFMETTFGESSEMVLFVTELSAGFYSLRFIQDNGCDRFYKYNIDLSNKSSRNTLINEINMIDNDIES</sequence>
<dbReference type="SMART" id="SM00382">
    <property type="entry name" value="AAA"/>
    <property type="match status" value="1"/>
</dbReference>
<dbReference type="GO" id="GO:0005524">
    <property type="term" value="F:ATP binding"/>
    <property type="evidence" value="ECO:0007669"/>
    <property type="project" value="InterPro"/>
</dbReference>
<organism evidence="2 3">
    <name type="scientific">[Clostridium] fimetarium</name>
    <dbReference type="NCBI Taxonomy" id="99656"/>
    <lineage>
        <taxon>Bacteria</taxon>
        <taxon>Bacillati</taxon>
        <taxon>Bacillota</taxon>
        <taxon>Clostridia</taxon>
        <taxon>Lachnospirales</taxon>
        <taxon>Lachnospiraceae</taxon>
    </lineage>
</organism>
<name>A0A1I0QAU8_9FIRM</name>
<dbReference type="CDD" id="cd00009">
    <property type="entry name" value="AAA"/>
    <property type="match status" value="1"/>
</dbReference>
<dbReference type="EMBL" id="FOJI01000007">
    <property type="protein sequence ID" value="SEW24116.1"/>
    <property type="molecule type" value="Genomic_DNA"/>
</dbReference>
<dbReference type="OrthoDB" id="9808317at2"/>
<dbReference type="InterPro" id="IPR003593">
    <property type="entry name" value="AAA+_ATPase"/>
</dbReference>
<dbReference type="STRING" id="99656.SAMN05421659_107145"/>
<evidence type="ECO:0000313" key="2">
    <source>
        <dbReference type="EMBL" id="SEW24116.1"/>
    </source>
</evidence>
<dbReference type="AlphaFoldDB" id="A0A1I0QAU8"/>
<dbReference type="SUPFAM" id="SSF52540">
    <property type="entry name" value="P-loop containing nucleoside triphosphate hydrolases"/>
    <property type="match status" value="1"/>
</dbReference>
<dbReference type="InterPro" id="IPR027417">
    <property type="entry name" value="P-loop_NTPase"/>
</dbReference>
<evidence type="ECO:0000259" key="1">
    <source>
        <dbReference type="SMART" id="SM00382"/>
    </source>
</evidence>
<keyword evidence="3" id="KW-1185">Reference proteome</keyword>
<dbReference type="GO" id="GO:0016887">
    <property type="term" value="F:ATP hydrolysis activity"/>
    <property type="evidence" value="ECO:0007669"/>
    <property type="project" value="InterPro"/>
</dbReference>
<reference evidence="2 3" key="1">
    <citation type="submission" date="2016-10" db="EMBL/GenBank/DDBJ databases">
        <authorList>
            <person name="de Groot N.N."/>
        </authorList>
    </citation>
    <scope>NUCLEOTIDE SEQUENCE [LARGE SCALE GENOMIC DNA]</scope>
    <source>
        <strain evidence="2 3">DSM 9179</strain>
    </source>
</reference>
<evidence type="ECO:0000313" key="3">
    <source>
        <dbReference type="Proteomes" id="UP000199701"/>
    </source>
</evidence>
<proteinExistence type="predicted"/>
<accession>A0A1I0QAU8</accession>